<evidence type="ECO:0000256" key="5">
    <source>
        <dbReference type="ARBA" id="ARBA00022801"/>
    </source>
</evidence>
<name>A0ABD3PY45_9STRA</name>
<dbReference type="SUPFAM" id="SSF50630">
    <property type="entry name" value="Acid proteases"/>
    <property type="match status" value="1"/>
</dbReference>
<dbReference type="InterPro" id="IPR033121">
    <property type="entry name" value="PEPTIDASE_A1"/>
</dbReference>
<evidence type="ECO:0000313" key="9">
    <source>
        <dbReference type="EMBL" id="KAL3792156.1"/>
    </source>
</evidence>
<dbReference type="GO" id="GO:0006508">
    <property type="term" value="P:proteolysis"/>
    <property type="evidence" value="ECO:0007669"/>
    <property type="project" value="UniProtKB-KW"/>
</dbReference>
<evidence type="ECO:0000256" key="3">
    <source>
        <dbReference type="ARBA" id="ARBA00022729"/>
    </source>
</evidence>
<dbReference type="Gene3D" id="2.40.70.10">
    <property type="entry name" value="Acid Proteases"/>
    <property type="match status" value="2"/>
</dbReference>
<sequence length="480" mass="51990">MPCGRCASGSESSDACDETRTSCIVSGENRLDKSSVWTAYEARDYVYVGGAEAELKGMGVTDPTGSDASERYGFPLVFGCQTEATGWYASQVHDGIAGLSSAKTSFVNQMVFQDKLKYSRFTMCFQKGTTGGLVTLGGFNPKTLDSPMVYAQNEETEGKTAFKVFVRNVYLREGGGQSVVSDEDAQSSSMVKLNFDANAFNAGNGGTIVDSGLPLLVFDQSIQAAFLMEWKKMVGTEFSFGKLVFTEEDVLRLPTLILQIKAHDGVDKSFDPNTVPSMAGERDPQNPFDVMIAIPATNYLEYIPATGTYRSKITLDSKIGSFIGIVAMEGHSFYYDLTSDRIGMAESFNCQPKSGLSGFGDDDMFALPTIQSSGGAGPDPWDTNDPWDSASGRGVGPNTASYDHNVGTCTSATCISFVTLGYSTVIVTLAVALKKYRPKDKSKKWDRDANVDDTDTDFGRESETLNPEFRQNARHVEGFA</sequence>
<comment type="similarity">
    <text evidence="1">Belongs to the peptidase A1 family.</text>
</comment>
<dbReference type="EMBL" id="JABMIG020000104">
    <property type="protein sequence ID" value="KAL3792156.1"/>
    <property type="molecule type" value="Genomic_DNA"/>
</dbReference>
<feature type="region of interest" description="Disordered" evidence="7">
    <location>
        <begin position="372"/>
        <end position="396"/>
    </location>
</feature>
<dbReference type="PANTHER" id="PTHR47965:SF12">
    <property type="entry name" value="ASPARTIC PROTEINASE 3-RELATED"/>
    <property type="match status" value="1"/>
</dbReference>
<keyword evidence="5" id="KW-0378">Hydrolase</keyword>
<evidence type="ECO:0000259" key="8">
    <source>
        <dbReference type="PROSITE" id="PS51767"/>
    </source>
</evidence>
<dbReference type="Pfam" id="PF14543">
    <property type="entry name" value="TAXi_N"/>
    <property type="match status" value="1"/>
</dbReference>
<dbReference type="PROSITE" id="PS51767">
    <property type="entry name" value="PEPTIDASE_A1"/>
    <property type="match status" value="1"/>
</dbReference>
<reference evidence="9 10" key="1">
    <citation type="journal article" date="2020" name="G3 (Bethesda)">
        <title>Improved Reference Genome for Cyclotella cryptica CCMP332, a Model for Cell Wall Morphogenesis, Salinity Adaptation, and Lipid Production in Diatoms (Bacillariophyta).</title>
        <authorList>
            <person name="Roberts W.R."/>
            <person name="Downey K.M."/>
            <person name="Ruck E.C."/>
            <person name="Traller J.C."/>
            <person name="Alverson A.J."/>
        </authorList>
    </citation>
    <scope>NUCLEOTIDE SEQUENCE [LARGE SCALE GENOMIC DNA]</scope>
    <source>
        <strain evidence="9 10">CCMP332</strain>
    </source>
</reference>
<dbReference type="PANTHER" id="PTHR47965">
    <property type="entry name" value="ASPARTYL PROTEASE-RELATED"/>
    <property type="match status" value="1"/>
</dbReference>
<evidence type="ECO:0000256" key="2">
    <source>
        <dbReference type="ARBA" id="ARBA00022670"/>
    </source>
</evidence>
<proteinExistence type="inferred from homology"/>
<comment type="caution">
    <text evidence="9">The sequence shown here is derived from an EMBL/GenBank/DDBJ whole genome shotgun (WGS) entry which is preliminary data.</text>
</comment>
<gene>
    <name evidence="9" type="ORF">HJC23_009620</name>
</gene>
<organism evidence="9 10">
    <name type="scientific">Cyclotella cryptica</name>
    <dbReference type="NCBI Taxonomy" id="29204"/>
    <lineage>
        <taxon>Eukaryota</taxon>
        <taxon>Sar</taxon>
        <taxon>Stramenopiles</taxon>
        <taxon>Ochrophyta</taxon>
        <taxon>Bacillariophyta</taxon>
        <taxon>Coscinodiscophyceae</taxon>
        <taxon>Thalassiosirophycidae</taxon>
        <taxon>Stephanodiscales</taxon>
        <taxon>Stephanodiscaceae</taxon>
        <taxon>Cyclotella</taxon>
    </lineage>
</organism>
<keyword evidence="10" id="KW-1185">Reference proteome</keyword>
<protein>
    <recommendedName>
        <fullName evidence="8">Peptidase A1 domain-containing protein</fullName>
    </recommendedName>
</protein>
<feature type="region of interest" description="Disordered" evidence="7">
    <location>
        <begin position="442"/>
        <end position="480"/>
    </location>
</feature>
<dbReference type="GO" id="GO:0004190">
    <property type="term" value="F:aspartic-type endopeptidase activity"/>
    <property type="evidence" value="ECO:0007669"/>
    <property type="project" value="UniProtKB-KW"/>
</dbReference>
<evidence type="ECO:0000256" key="4">
    <source>
        <dbReference type="ARBA" id="ARBA00022750"/>
    </source>
</evidence>
<dbReference type="Proteomes" id="UP001516023">
    <property type="component" value="Unassembled WGS sequence"/>
</dbReference>
<evidence type="ECO:0000313" key="10">
    <source>
        <dbReference type="Proteomes" id="UP001516023"/>
    </source>
</evidence>
<dbReference type="InterPro" id="IPR001461">
    <property type="entry name" value="Aspartic_peptidase_A1"/>
</dbReference>
<dbReference type="InterPro" id="IPR021109">
    <property type="entry name" value="Peptidase_aspartic_dom_sf"/>
</dbReference>
<keyword evidence="2" id="KW-0645">Protease</keyword>
<evidence type="ECO:0000256" key="6">
    <source>
        <dbReference type="ARBA" id="ARBA00023145"/>
    </source>
</evidence>
<evidence type="ECO:0000256" key="1">
    <source>
        <dbReference type="ARBA" id="ARBA00007447"/>
    </source>
</evidence>
<dbReference type="InterPro" id="IPR032861">
    <property type="entry name" value="TAXi_N"/>
</dbReference>
<evidence type="ECO:0000256" key="7">
    <source>
        <dbReference type="SAM" id="MobiDB-lite"/>
    </source>
</evidence>
<dbReference type="AlphaFoldDB" id="A0ABD3PY45"/>
<keyword evidence="3" id="KW-0732">Signal</keyword>
<keyword evidence="4" id="KW-0064">Aspartyl protease</keyword>
<feature type="domain" description="Peptidase A1" evidence="8">
    <location>
        <begin position="1"/>
        <end position="345"/>
    </location>
</feature>
<accession>A0ABD3PY45</accession>
<keyword evidence="6" id="KW-0865">Zymogen</keyword>